<keyword evidence="2" id="KW-1185">Reference proteome</keyword>
<name>A0A8C3NXQ5_9PASS</name>
<evidence type="ECO:0000313" key="1">
    <source>
        <dbReference type="Ensembl" id="ENSCRFP00000003949.1"/>
    </source>
</evidence>
<sequence length="123" mass="13317">MCRCCCQVTPLTGALNKGIQVFSSSCLYSAWCNRSAALCVEDCFVVSLHPPPASSAIPLQYIEDRFSERTTFLFCVFIIPSTAQSPSKPRFVGPAVIKINKGITIISPSLSIQEIVTGRKSLG</sequence>
<protein>
    <submittedName>
        <fullName evidence="1">Uncharacterized protein</fullName>
    </submittedName>
</protein>
<dbReference type="Proteomes" id="UP000694396">
    <property type="component" value="Unplaced"/>
</dbReference>
<proteinExistence type="predicted"/>
<dbReference type="Ensembl" id="ENSCRFT00000004105.1">
    <property type="protein sequence ID" value="ENSCRFP00000003949.1"/>
    <property type="gene ID" value="ENSCRFG00000003220.1"/>
</dbReference>
<reference evidence="1" key="2">
    <citation type="submission" date="2025-09" db="UniProtKB">
        <authorList>
            <consortium name="Ensembl"/>
        </authorList>
    </citation>
    <scope>IDENTIFICATION</scope>
</reference>
<evidence type="ECO:0000313" key="2">
    <source>
        <dbReference type="Proteomes" id="UP000694396"/>
    </source>
</evidence>
<organism evidence="1 2">
    <name type="scientific">Cyanoderma ruficeps</name>
    <name type="common">rufous-capped babbler</name>
    <dbReference type="NCBI Taxonomy" id="181631"/>
    <lineage>
        <taxon>Eukaryota</taxon>
        <taxon>Metazoa</taxon>
        <taxon>Chordata</taxon>
        <taxon>Craniata</taxon>
        <taxon>Vertebrata</taxon>
        <taxon>Euteleostomi</taxon>
        <taxon>Archelosauria</taxon>
        <taxon>Archosauria</taxon>
        <taxon>Dinosauria</taxon>
        <taxon>Saurischia</taxon>
        <taxon>Theropoda</taxon>
        <taxon>Coelurosauria</taxon>
        <taxon>Aves</taxon>
        <taxon>Neognathae</taxon>
        <taxon>Neoaves</taxon>
        <taxon>Telluraves</taxon>
        <taxon>Australaves</taxon>
        <taxon>Passeriformes</taxon>
        <taxon>Sylvioidea</taxon>
        <taxon>Timaliidae</taxon>
        <taxon>Cyanoderma</taxon>
    </lineage>
</organism>
<dbReference type="AlphaFoldDB" id="A0A8C3NXQ5"/>
<accession>A0A8C3NXQ5</accession>
<reference evidence="1" key="1">
    <citation type="submission" date="2025-08" db="UniProtKB">
        <authorList>
            <consortium name="Ensembl"/>
        </authorList>
    </citation>
    <scope>IDENTIFICATION</scope>
</reference>